<dbReference type="CDD" id="cd03219">
    <property type="entry name" value="ABC_Mj1267_LivG_branched"/>
    <property type="match status" value="1"/>
</dbReference>
<dbReference type="InterPro" id="IPR032823">
    <property type="entry name" value="BCA_ABC_TP_C"/>
</dbReference>
<dbReference type="GO" id="GO:0005524">
    <property type="term" value="F:ATP binding"/>
    <property type="evidence" value="ECO:0007669"/>
    <property type="project" value="UniProtKB-KW"/>
</dbReference>
<comment type="caution">
    <text evidence="6">The sequence shown here is derived from an EMBL/GenBank/DDBJ whole genome shotgun (WGS) entry which is preliminary data.</text>
</comment>
<organism evidence="6 7">
    <name type="scientific">Plantactinospora endophytica</name>
    <dbReference type="NCBI Taxonomy" id="673535"/>
    <lineage>
        <taxon>Bacteria</taxon>
        <taxon>Bacillati</taxon>
        <taxon>Actinomycetota</taxon>
        <taxon>Actinomycetes</taxon>
        <taxon>Micromonosporales</taxon>
        <taxon>Micromonosporaceae</taxon>
        <taxon>Plantactinospora</taxon>
    </lineage>
</organism>
<keyword evidence="7" id="KW-1185">Reference proteome</keyword>
<dbReference type="InterPro" id="IPR027417">
    <property type="entry name" value="P-loop_NTPase"/>
</dbReference>
<accession>A0ABQ4E5A5</accession>
<feature type="domain" description="ABC transporter" evidence="5">
    <location>
        <begin position="25"/>
        <end position="308"/>
    </location>
</feature>
<dbReference type="PANTHER" id="PTHR45772:SF7">
    <property type="entry name" value="AMINO ACID ABC TRANSPORTER ATP-BINDING PROTEIN"/>
    <property type="match status" value="1"/>
</dbReference>
<keyword evidence="2" id="KW-0547">Nucleotide-binding</keyword>
<dbReference type="InterPro" id="IPR051120">
    <property type="entry name" value="ABC_AA/LPS_Transport"/>
</dbReference>
<evidence type="ECO:0000256" key="3">
    <source>
        <dbReference type="ARBA" id="ARBA00022840"/>
    </source>
</evidence>
<evidence type="ECO:0000259" key="5">
    <source>
        <dbReference type="PROSITE" id="PS50893"/>
    </source>
</evidence>
<evidence type="ECO:0000256" key="2">
    <source>
        <dbReference type="ARBA" id="ARBA00022741"/>
    </source>
</evidence>
<dbReference type="Pfam" id="PF00005">
    <property type="entry name" value="ABC_tran"/>
    <property type="match status" value="1"/>
</dbReference>
<dbReference type="Gene3D" id="3.40.50.300">
    <property type="entry name" value="P-loop containing nucleotide triphosphate hydrolases"/>
    <property type="match status" value="1"/>
</dbReference>
<feature type="region of interest" description="Disordered" evidence="4">
    <location>
        <begin position="1"/>
        <end position="20"/>
    </location>
</feature>
<protein>
    <submittedName>
        <fullName evidence="6">ABC transporter ATP-binding protein</fullName>
    </submittedName>
</protein>
<evidence type="ECO:0000256" key="4">
    <source>
        <dbReference type="SAM" id="MobiDB-lite"/>
    </source>
</evidence>
<sequence length="313" mass="34725">MSETSSTEAREPSIPRQPGARRTLLEVDQVVLRFGGVVALNDVSFQIHEGEILGLIGPNGAGKTTTFNVMTGVFKPTSGQVRFDGARVSGRKPPEISRMGISRTFQNIRLFPEMTALENVMVGTDSRHKTSVPGALFRLYRVRPKPEELPQVTSDVPLLRIWQQVRRTCAQIFGLSRHILEERAAEKKSLELLQFVGIEGRANEVARNLPYGDQRRLEIARALATEPKLLCLDEPAAGFNPAEKEQLLTLIRQIRDRGHTVLLIEHDMRLVMGVTDRVVVLEFGTKIADGSPDEVSRDPRVIAAYLGESVDAA</sequence>
<evidence type="ECO:0000313" key="6">
    <source>
        <dbReference type="EMBL" id="GIG89893.1"/>
    </source>
</evidence>
<dbReference type="Proteomes" id="UP000646749">
    <property type="component" value="Unassembled WGS sequence"/>
</dbReference>
<dbReference type="PROSITE" id="PS50893">
    <property type="entry name" value="ABC_TRANSPORTER_2"/>
    <property type="match status" value="1"/>
</dbReference>
<dbReference type="InterPro" id="IPR003439">
    <property type="entry name" value="ABC_transporter-like_ATP-bd"/>
</dbReference>
<dbReference type="InterPro" id="IPR003593">
    <property type="entry name" value="AAA+_ATPase"/>
</dbReference>
<evidence type="ECO:0000256" key="1">
    <source>
        <dbReference type="ARBA" id="ARBA00022448"/>
    </source>
</evidence>
<name>A0ABQ4E5A5_9ACTN</name>
<keyword evidence="1" id="KW-0813">Transport</keyword>
<gene>
    <name evidence="6" type="ORF">Pen02_48290</name>
</gene>
<evidence type="ECO:0000313" key="7">
    <source>
        <dbReference type="Proteomes" id="UP000646749"/>
    </source>
</evidence>
<reference evidence="6 7" key="1">
    <citation type="submission" date="2021-01" db="EMBL/GenBank/DDBJ databases">
        <title>Whole genome shotgun sequence of Plantactinospora endophytica NBRC 110450.</title>
        <authorList>
            <person name="Komaki H."/>
            <person name="Tamura T."/>
        </authorList>
    </citation>
    <scope>NUCLEOTIDE SEQUENCE [LARGE SCALE GENOMIC DNA]</scope>
    <source>
        <strain evidence="6 7">NBRC 110450</strain>
    </source>
</reference>
<dbReference type="EMBL" id="BONW01000022">
    <property type="protein sequence ID" value="GIG89893.1"/>
    <property type="molecule type" value="Genomic_DNA"/>
</dbReference>
<dbReference type="PANTHER" id="PTHR45772">
    <property type="entry name" value="CONSERVED COMPONENT OF ABC TRANSPORTER FOR NATURAL AMINO ACIDS-RELATED"/>
    <property type="match status" value="1"/>
</dbReference>
<dbReference type="SMART" id="SM00382">
    <property type="entry name" value="AAA"/>
    <property type="match status" value="1"/>
</dbReference>
<dbReference type="SUPFAM" id="SSF52540">
    <property type="entry name" value="P-loop containing nucleoside triphosphate hydrolases"/>
    <property type="match status" value="1"/>
</dbReference>
<proteinExistence type="predicted"/>
<keyword evidence="3 6" id="KW-0067">ATP-binding</keyword>
<dbReference type="Pfam" id="PF12399">
    <property type="entry name" value="BCA_ABC_TP_C"/>
    <property type="match status" value="1"/>
</dbReference>